<keyword evidence="2" id="KW-0535">Nitrogen fixation</keyword>
<protein>
    <submittedName>
        <fullName evidence="4">Nitrogen fixation protein NifX</fullName>
    </submittedName>
</protein>
<keyword evidence="5" id="KW-1185">Reference proteome</keyword>
<dbReference type="InterPro" id="IPR034169">
    <property type="entry name" value="NifX-like"/>
</dbReference>
<comment type="similarity">
    <text evidence="1">Belongs to the NifX/NifY family.</text>
</comment>
<dbReference type="PANTHER" id="PTHR33937">
    <property type="entry name" value="IRON-MOLYBDENUM PROTEIN-RELATED-RELATED"/>
    <property type="match status" value="1"/>
</dbReference>
<dbReference type="Proteomes" id="UP000830835">
    <property type="component" value="Unassembled WGS sequence"/>
</dbReference>
<reference evidence="4" key="1">
    <citation type="submission" date="2021-02" db="EMBL/GenBank/DDBJ databases">
        <title>The CRISPR/cas machinery reduction and long-range gene transfer in the hot spring cyanobacterium Synechococcus.</title>
        <authorList>
            <person name="Dvorak P."/>
            <person name="Jahodarova E."/>
            <person name="Hasler P."/>
            <person name="Poulickova A."/>
        </authorList>
    </citation>
    <scope>NUCLEOTIDE SEQUENCE</scope>
    <source>
        <strain evidence="4">Rupite</strain>
    </source>
</reference>
<dbReference type="PANTHER" id="PTHR33937:SF1">
    <property type="entry name" value="IRON-MOLIBDENUM COFACTOR PROCESSING PROTEIN"/>
    <property type="match status" value="1"/>
</dbReference>
<dbReference type="InterPro" id="IPR013480">
    <property type="entry name" value="NifX"/>
</dbReference>
<dbReference type="SUPFAM" id="SSF53146">
    <property type="entry name" value="Nitrogenase accessory factor-like"/>
    <property type="match status" value="1"/>
</dbReference>
<name>A0ABT0C810_THEVL</name>
<dbReference type="InterPro" id="IPR051840">
    <property type="entry name" value="NifX/NifY_domain"/>
</dbReference>
<comment type="caution">
    <text evidence="4">The sequence shown here is derived from an EMBL/GenBank/DDBJ whole genome shotgun (WGS) entry which is preliminary data.</text>
</comment>
<dbReference type="CDD" id="cd00853">
    <property type="entry name" value="NifX"/>
    <property type="match status" value="1"/>
</dbReference>
<gene>
    <name evidence="4" type="primary">nifX</name>
    <name evidence="4" type="ORF">JX360_03155</name>
</gene>
<evidence type="ECO:0000256" key="1">
    <source>
        <dbReference type="ARBA" id="ARBA00010285"/>
    </source>
</evidence>
<organism evidence="4 5">
    <name type="scientific">Thermostichus vulcanus str. 'Rupite'</name>
    <dbReference type="NCBI Taxonomy" id="2813851"/>
    <lineage>
        <taxon>Bacteria</taxon>
        <taxon>Bacillati</taxon>
        <taxon>Cyanobacteriota</taxon>
        <taxon>Cyanophyceae</taxon>
        <taxon>Thermostichales</taxon>
        <taxon>Thermostichaceae</taxon>
        <taxon>Thermostichus</taxon>
    </lineage>
</organism>
<evidence type="ECO:0000259" key="3">
    <source>
        <dbReference type="Pfam" id="PF02579"/>
    </source>
</evidence>
<feature type="domain" description="Dinitrogenase iron-molybdenum cofactor biosynthesis" evidence="3">
    <location>
        <begin position="9"/>
        <end position="105"/>
    </location>
</feature>
<sequence length="134" mass="14928">MQVAFATRDGEHVNAHFGWASQIDLYEVTPQGYHFRKTLTFGGNLEADGSEDKLVPKLQALTNVTLIYVSAIGSSAAARLINRRITPIKVQSEEESIDNLLQRLVATLHSPPPWLRKVLQTENTPTPTPQEAHR</sequence>
<evidence type="ECO:0000256" key="2">
    <source>
        <dbReference type="ARBA" id="ARBA00023231"/>
    </source>
</evidence>
<accession>A0ABT0C810</accession>
<evidence type="ECO:0000313" key="4">
    <source>
        <dbReference type="EMBL" id="MCJ2541913.1"/>
    </source>
</evidence>
<proteinExistence type="inferred from homology"/>
<dbReference type="EMBL" id="JAFIRA010000004">
    <property type="protein sequence ID" value="MCJ2541913.1"/>
    <property type="molecule type" value="Genomic_DNA"/>
</dbReference>
<dbReference type="RefSeq" id="WP_244349120.1">
    <property type="nucleotide sequence ID" value="NZ_JAFIRA010000004.1"/>
</dbReference>
<dbReference type="InterPro" id="IPR003731">
    <property type="entry name" value="Di-Nase_FeMo-co_biosynth"/>
</dbReference>
<dbReference type="NCBIfam" id="TIGR02663">
    <property type="entry name" value="nifX"/>
    <property type="match status" value="1"/>
</dbReference>
<evidence type="ECO:0000313" key="5">
    <source>
        <dbReference type="Proteomes" id="UP000830835"/>
    </source>
</evidence>
<dbReference type="InterPro" id="IPR036105">
    <property type="entry name" value="DiNase_FeMo-co_biosyn_sf"/>
</dbReference>
<dbReference type="Gene3D" id="3.30.420.130">
    <property type="entry name" value="Dinitrogenase iron-molybdenum cofactor biosynthesis domain"/>
    <property type="match status" value="1"/>
</dbReference>
<dbReference type="Pfam" id="PF02579">
    <property type="entry name" value="Nitro_FeMo-Co"/>
    <property type="match status" value="1"/>
</dbReference>